<accession>A0A855SFE2</accession>
<evidence type="ECO:0000256" key="1">
    <source>
        <dbReference type="SAM" id="MobiDB-lite"/>
    </source>
</evidence>
<dbReference type="Gene3D" id="3.30.750.140">
    <property type="match status" value="1"/>
</dbReference>
<dbReference type="PANTHER" id="PTHR37533">
    <property type="entry name" value="FLAGELLAR HOOK-LENGTH CONTROL PROTEIN"/>
    <property type="match status" value="1"/>
</dbReference>
<keyword evidence="3" id="KW-0966">Cell projection</keyword>
<dbReference type="InterPro" id="IPR021136">
    <property type="entry name" value="Flagellar_hook_control-like_C"/>
</dbReference>
<dbReference type="Proteomes" id="UP000241440">
    <property type="component" value="Unassembled WGS sequence"/>
</dbReference>
<feature type="compositionally biased region" description="Polar residues" evidence="1">
    <location>
        <begin position="319"/>
        <end position="334"/>
    </location>
</feature>
<name>A0A855SFE2_PHOAN</name>
<dbReference type="EMBL" id="PYOY01000002">
    <property type="protein sequence ID" value="PSX08629.1"/>
    <property type="molecule type" value="Genomic_DNA"/>
</dbReference>
<keyword evidence="3" id="KW-0969">Cilium</keyword>
<feature type="region of interest" description="Disordered" evidence="1">
    <location>
        <begin position="319"/>
        <end position="366"/>
    </location>
</feature>
<evidence type="ECO:0000259" key="2">
    <source>
        <dbReference type="Pfam" id="PF02120"/>
    </source>
</evidence>
<organism evidence="3 4">
    <name type="scientific">Photobacterium angustum</name>
    <dbReference type="NCBI Taxonomy" id="661"/>
    <lineage>
        <taxon>Bacteria</taxon>
        <taxon>Pseudomonadati</taxon>
        <taxon>Pseudomonadota</taxon>
        <taxon>Gammaproteobacteria</taxon>
        <taxon>Vibrionales</taxon>
        <taxon>Vibrionaceae</taxon>
        <taxon>Photobacterium</taxon>
    </lineage>
</organism>
<reference evidence="3 4" key="1">
    <citation type="submission" date="2018-01" db="EMBL/GenBank/DDBJ databases">
        <title>Whole genome sequencing of Histamine producing bacteria.</title>
        <authorList>
            <person name="Butler K."/>
        </authorList>
    </citation>
    <scope>NUCLEOTIDE SEQUENCE [LARGE SCALE GENOMIC DNA]</scope>
    <source>
        <strain evidence="3 4">A2-1</strain>
    </source>
</reference>
<sequence length="366" mass="39522">MLINTALTKIDNVSSSSDIKQAGMLVESSDATVGQEGFSKTLQTFSQQSESTLPELLLGNANATDLEQIDSATVSQHQTLLPVAPSEIETTVTTPIIGDFSLNHLATPSTKSTLSSASFTQQPDLKSALSSSHQILDGVNTSAINHANNPTKGVIAPLTITSLPSSALEQMSSLNAVKTPVFNSEMPVAQSVQNLTAVEQVLSAQTQTQTQTQTNITVNRVNWAPISVDPQSPQWGEKMLNILQDRVSLQATQNMQEARIRLDPPDLGKLDLIVKMDGDKLNVQINANNTAVRDALNQVSERLRHDLQQQFVSVDVNISQGKQHSHSDQTAQHSTQDDNDHRVITSSSSADVETSTTNEHWLSTLA</sequence>
<dbReference type="AlphaFoldDB" id="A0A855SFE2"/>
<keyword evidence="3" id="KW-0282">Flagellum</keyword>
<gene>
    <name evidence="3" type="ORF">C0W41_05955</name>
</gene>
<dbReference type="GeneID" id="61230159"/>
<evidence type="ECO:0000313" key="3">
    <source>
        <dbReference type="EMBL" id="PSX08629.1"/>
    </source>
</evidence>
<dbReference type="PANTHER" id="PTHR37533:SF2">
    <property type="entry name" value="FLAGELLAR HOOK-LENGTH CONTROL PROTEIN"/>
    <property type="match status" value="1"/>
</dbReference>
<evidence type="ECO:0000313" key="4">
    <source>
        <dbReference type="Proteomes" id="UP000241440"/>
    </source>
</evidence>
<dbReference type="Pfam" id="PF02120">
    <property type="entry name" value="Flg_hook"/>
    <property type="match status" value="1"/>
</dbReference>
<feature type="domain" description="Flagellar hook-length control protein-like C-terminal" evidence="2">
    <location>
        <begin position="245"/>
        <end position="324"/>
    </location>
</feature>
<proteinExistence type="predicted"/>
<dbReference type="CDD" id="cd17470">
    <property type="entry name" value="T3SS_Flik_C"/>
    <property type="match status" value="1"/>
</dbReference>
<protein>
    <submittedName>
        <fullName evidence="3">Flagellar hook-length control protein FliK</fullName>
    </submittedName>
</protein>
<dbReference type="RefSeq" id="WP_045082408.1">
    <property type="nucleotide sequence ID" value="NZ_JZSX01000001.1"/>
</dbReference>
<feature type="compositionally biased region" description="Polar residues" evidence="1">
    <location>
        <begin position="344"/>
        <end position="366"/>
    </location>
</feature>
<dbReference type="InterPro" id="IPR052563">
    <property type="entry name" value="FliK"/>
</dbReference>
<dbReference type="InterPro" id="IPR038610">
    <property type="entry name" value="FliK-like_C_sf"/>
</dbReference>
<comment type="caution">
    <text evidence="3">The sequence shown here is derived from an EMBL/GenBank/DDBJ whole genome shotgun (WGS) entry which is preliminary data.</text>
</comment>